<evidence type="ECO:0000256" key="5">
    <source>
        <dbReference type="SAM" id="MobiDB-lite"/>
    </source>
</evidence>
<gene>
    <name evidence="8" type="ORF">AB4875_00210</name>
</gene>
<dbReference type="SUPFAM" id="SSF46626">
    <property type="entry name" value="Cytochrome c"/>
    <property type="match status" value="1"/>
</dbReference>
<comment type="caution">
    <text evidence="8">The sequence shown here is derived from an EMBL/GenBank/DDBJ whole genome shotgun (WGS) entry which is preliminary data.</text>
</comment>
<dbReference type="PANTHER" id="PTHR30600">
    <property type="entry name" value="CYTOCHROME C PEROXIDASE-RELATED"/>
    <property type="match status" value="1"/>
</dbReference>
<dbReference type="InterPro" id="IPR036909">
    <property type="entry name" value="Cyt_c-like_dom_sf"/>
</dbReference>
<evidence type="ECO:0000313" key="8">
    <source>
        <dbReference type="EMBL" id="MEX1663882.1"/>
    </source>
</evidence>
<feature type="chain" id="PRO_5047262248" description="Cytochrome c domain-containing protein" evidence="6">
    <location>
        <begin position="20"/>
        <end position="820"/>
    </location>
</feature>
<dbReference type="RefSeq" id="WP_368374011.1">
    <property type="nucleotide sequence ID" value="NZ_JBFRYB010000001.1"/>
</dbReference>
<keyword evidence="2 4" id="KW-0479">Metal-binding</keyword>
<evidence type="ECO:0000313" key="9">
    <source>
        <dbReference type="Proteomes" id="UP001557484"/>
    </source>
</evidence>
<feature type="region of interest" description="Disordered" evidence="5">
    <location>
        <begin position="26"/>
        <end position="45"/>
    </location>
</feature>
<feature type="compositionally biased region" description="Gly residues" evidence="5">
    <location>
        <begin position="26"/>
        <end position="38"/>
    </location>
</feature>
<dbReference type="Proteomes" id="UP001557484">
    <property type="component" value="Unassembled WGS sequence"/>
</dbReference>
<keyword evidence="3 4" id="KW-0408">Iron</keyword>
<reference evidence="8 9" key="1">
    <citation type="journal article" date="2011" name="Int. J. Syst. Evol. Microbiol.">
        <title>Zhongshania antarctica gen. nov., sp. nov. and Zhongshania guokunii sp. nov., gammaproteobacteria respectively isolated from coastal attached (fast) ice and surface seawater of the Antarctic.</title>
        <authorList>
            <person name="Li H.J."/>
            <person name="Zhang X.Y."/>
            <person name="Chen C.X."/>
            <person name="Zhang Y.J."/>
            <person name="Gao Z.M."/>
            <person name="Yu Y."/>
            <person name="Chen X.L."/>
            <person name="Chen B."/>
            <person name="Zhang Y.Z."/>
        </authorList>
    </citation>
    <scope>NUCLEOTIDE SEQUENCE [LARGE SCALE GENOMIC DNA]</scope>
    <source>
        <strain evidence="8 9">R06B22</strain>
    </source>
</reference>
<dbReference type="EMBL" id="JBFRYB010000001">
    <property type="protein sequence ID" value="MEX1663882.1"/>
    <property type="molecule type" value="Genomic_DNA"/>
</dbReference>
<dbReference type="InterPro" id="IPR051395">
    <property type="entry name" value="Cytochrome_c_Peroxidase/MauG"/>
</dbReference>
<dbReference type="Pfam" id="PF21419">
    <property type="entry name" value="RoxA-like_Cyt-c"/>
    <property type="match status" value="1"/>
</dbReference>
<dbReference type="PANTHER" id="PTHR30600:SF9">
    <property type="entry name" value="BLR7738 PROTEIN"/>
    <property type="match status" value="1"/>
</dbReference>
<dbReference type="PROSITE" id="PS51007">
    <property type="entry name" value="CYTC"/>
    <property type="match status" value="1"/>
</dbReference>
<evidence type="ECO:0000256" key="1">
    <source>
        <dbReference type="ARBA" id="ARBA00022617"/>
    </source>
</evidence>
<feature type="region of interest" description="Disordered" evidence="5">
    <location>
        <begin position="305"/>
        <end position="339"/>
    </location>
</feature>
<organism evidence="8 9">
    <name type="scientific">Zhongshania arctica</name>
    <dbReference type="NCBI Taxonomy" id="3238302"/>
    <lineage>
        <taxon>Bacteria</taxon>
        <taxon>Pseudomonadati</taxon>
        <taxon>Pseudomonadota</taxon>
        <taxon>Gammaproteobacteria</taxon>
        <taxon>Cellvibrionales</taxon>
        <taxon>Spongiibacteraceae</taxon>
        <taxon>Zhongshania</taxon>
    </lineage>
</organism>
<evidence type="ECO:0000256" key="3">
    <source>
        <dbReference type="ARBA" id="ARBA00023004"/>
    </source>
</evidence>
<feature type="domain" description="Cytochrome c" evidence="7">
    <location>
        <begin position="534"/>
        <end position="820"/>
    </location>
</feature>
<feature type="signal peptide" evidence="6">
    <location>
        <begin position="1"/>
        <end position="19"/>
    </location>
</feature>
<keyword evidence="6" id="KW-0732">Signal</keyword>
<feature type="compositionally biased region" description="Polar residues" evidence="5">
    <location>
        <begin position="326"/>
        <end position="339"/>
    </location>
</feature>
<accession>A0ABV3TRS1</accession>
<name>A0ABV3TRS1_9GAMM</name>
<evidence type="ECO:0000256" key="4">
    <source>
        <dbReference type="PROSITE-ProRule" id="PRU00433"/>
    </source>
</evidence>
<evidence type="ECO:0000259" key="7">
    <source>
        <dbReference type="PROSITE" id="PS51007"/>
    </source>
</evidence>
<keyword evidence="1 4" id="KW-0349">Heme</keyword>
<proteinExistence type="predicted"/>
<dbReference type="PROSITE" id="PS51257">
    <property type="entry name" value="PROKAR_LIPOPROTEIN"/>
    <property type="match status" value="1"/>
</dbReference>
<dbReference type="InterPro" id="IPR009056">
    <property type="entry name" value="Cyt_c-like_dom"/>
</dbReference>
<evidence type="ECO:0000256" key="6">
    <source>
        <dbReference type="SAM" id="SignalP"/>
    </source>
</evidence>
<keyword evidence="9" id="KW-1185">Reference proteome</keyword>
<protein>
    <recommendedName>
        <fullName evidence="7">Cytochrome c domain-containing protein</fullName>
    </recommendedName>
</protein>
<dbReference type="Gene3D" id="1.10.760.10">
    <property type="entry name" value="Cytochrome c-like domain"/>
    <property type="match status" value="1"/>
</dbReference>
<sequence>MRRFCLANSLLISGLLSLAACGGGNSSGSPQGGSGGTPSAGNSGSAEEFFQSRLQTSSGFCRTCHIPGGVADTAEGDGLMLSSNAADDYRLLRASWGTLGGGVETSPLLIEPSDPSEPHSGGKPWPVGSQPYDAMRTLLACWASPNTCSLSGGGSDPAPDLEPLLGSARGGHLWFDYCGADGNGNPRADSALLPSDPRSMVQPGISNGKAVAFNAFWKDCHIDPELVGEKPHPETCGELRASYAKGAPIMEGNGQEGAATTFAGQQPHGLAAISADQYNMMWLLWGLPGRPDNFDQLVAERHGFGPVLSGPDAPRNPYPLQGEDPNLSNGGSGTLPQGLTQTRNNDGTYSGYIAANCQGCHSTPVETADGIEYHYGAGGGLLDASTSARDFGALGGAGTLLIDRAGFGGRVRGTNNAQFANVLALFGSFENPDPITFGQILNNGSTATGDTPAWWNVGHRPVKFVDAMFSGDAVRVDFALYYPLLDKNPLIDGEAPGIFDMDRVDRWMSDNVQYGDHWIMAQKSPEYPGVIDEPLAEQGAVLFHTKNLWAANVNNPVPQPAQGNGSCAGCHGAYSPRYVNDISFLASPALEGMASYITPIDIIATDRVRLDTFNEGTNQGLSETFVGYPETANTAQDCRVQNMESLRNGRPKGYVAPPLYGVWATAPYLHNGSVPNIAAVLNSSARPAIWRRVSNSARADQQGQVVMGFDYNFARAYDQQNVGWDYEALDCGGDNTLPYLDCTPLDPLVDTILQIPLNALFSNILMAWNITNPPILSNQEVENRKIYNTAMFSQGNGGHAFSDVLNDAERKAIIEYLKTL</sequence>
<evidence type="ECO:0000256" key="2">
    <source>
        <dbReference type="ARBA" id="ARBA00022723"/>
    </source>
</evidence>